<protein>
    <submittedName>
        <fullName evidence="1">Uncharacterized protein</fullName>
    </submittedName>
</protein>
<dbReference type="Proteomes" id="UP001151760">
    <property type="component" value="Unassembled WGS sequence"/>
</dbReference>
<evidence type="ECO:0000313" key="1">
    <source>
        <dbReference type="EMBL" id="GJS72929.1"/>
    </source>
</evidence>
<comment type="caution">
    <text evidence="1">The sequence shown here is derived from an EMBL/GenBank/DDBJ whole genome shotgun (WGS) entry which is preliminary data.</text>
</comment>
<organism evidence="1 2">
    <name type="scientific">Tanacetum coccineum</name>
    <dbReference type="NCBI Taxonomy" id="301880"/>
    <lineage>
        <taxon>Eukaryota</taxon>
        <taxon>Viridiplantae</taxon>
        <taxon>Streptophyta</taxon>
        <taxon>Embryophyta</taxon>
        <taxon>Tracheophyta</taxon>
        <taxon>Spermatophyta</taxon>
        <taxon>Magnoliopsida</taxon>
        <taxon>eudicotyledons</taxon>
        <taxon>Gunneridae</taxon>
        <taxon>Pentapetalae</taxon>
        <taxon>asterids</taxon>
        <taxon>campanulids</taxon>
        <taxon>Asterales</taxon>
        <taxon>Asteraceae</taxon>
        <taxon>Asteroideae</taxon>
        <taxon>Anthemideae</taxon>
        <taxon>Anthemidinae</taxon>
        <taxon>Tanacetum</taxon>
    </lineage>
</organism>
<reference evidence="1" key="1">
    <citation type="journal article" date="2022" name="Int. J. Mol. Sci.">
        <title>Draft Genome of Tanacetum Coccineum: Genomic Comparison of Closely Related Tanacetum-Family Plants.</title>
        <authorList>
            <person name="Yamashiro T."/>
            <person name="Shiraishi A."/>
            <person name="Nakayama K."/>
            <person name="Satake H."/>
        </authorList>
    </citation>
    <scope>NUCLEOTIDE SEQUENCE</scope>
</reference>
<keyword evidence="2" id="KW-1185">Reference proteome</keyword>
<evidence type="ECO:0000313" key="2">
    <source>
        <dbReference type="Proteomes" id="UP001151760"/>
    </source>
</evidence>
<gene>
    <name evidence="1" type="ORF">Tco_0705770</name>
</gene>
<sequence length="92" mass="10567">MRTLLQSQSNKSALRSYALSWKPCQGDSSKLNLPDHRYKQRCCSLILAESDSLPHAHAQTAKTYYKHQDSRIKKAQELKTKDFCNSDIQDLP</sequence>
<dbReference type="EMBL" id="BQNB010010115">
    <property type="protein sequence ID" value="GJS72929.1"/>
    <property type="molecule type" value="Genomic_DNA"/>
</dbReference>
<reference evidence="1" key="2">
    <citation type="submission" date="2022-01" db="EMBL/GenBank/DDBJ databases">
        <authorList>
            <person name="Yamashiro T."/>
            <person name="Shiraishi A."/>
            <person name="Satake H."/>
            <person name="Nakayama K."/>
        </authorList>
    </citation>
    <scope>NUCLEOTIDE SEQUENCE</scope>
</reference>
<accession>A0ABQ4Y5J0</accession>
<proteinExistence type="predicted"/>
<name>A0ABQ4Y5J0_9ASTR</name>